<dbReference type="CDD" id="cd07247">
    <property type="entry name" value="SgaA_N_like"/>
    <property type="match status" value="1"/>
</dbReference>
<dbReference type="EMBL" id="KN847546">
    <property type="protein sequence ID" value="KIW03091.1"/>
    <property type="molecule type" value="Genomic_DNA"/>
</dbReference>
<protein>
    <recommendedName>
        <fullName evidence="1">VOC domain-containing protein</fullName>
    </recommendedName>
</protein>
<dbReference type="RefSeq" id="XP_016212960.1">
    <property type="nucleotide sequence ID" value="XM_016359281.1"/>
</dbReference>
<gene>
    <name evidence="2" type="ORF">PV09_05736</name>
</gene>
<dbReference type="OrthoDB" id="447346at2759"/>
<evidence type="ECO:0000313" key="3">
    <source>
        <dbReference type="Proteomes" id="UP000053259"/>
    </source>
</evidence>
<sequence>MSEQTWEAPPEGSLCWIEIPARNAEKVRDFYIALFPSWKFKEEQSEQDDGTVVYQYTFERPERLGGGIVQMPKDCPEHSQSMGAGYTNYYMVDDVDEAVARVEKLGGKLVLPKRPQGKSGMFANVVDVEGNRFGLYQWLGNNPA</sequence>
<feature type="domain" description="VOC" evidence="1">
    <location>
        <begin position="13"/>
        <end position="138"/>
    </location>
</feature>
<reference evidence="2 3" key="1">
    <citation type="submission" date="2015-01" db="EMBL/GenBank/DDBJ databases">
        <title>The Genome Sequence of Ochroconis gallopava CBS43764.</title>
        <authorList>
            <consortium name="The Broad Institute Genomics Platform"/>
            <person name="Cuomo C."/>
            <person name="de Hoog S."/>
            <person name="Gorbushina A."/>
            <person name="Stielow B."/>
            <person name="Teixiera M."/>
            <person name="Abouelleil A."/>
            <person name="Chapman S.B."/>
            <person name="Priest M."/>
            <person name="Young S.K."/>
            <person name="Wortman J."/>
            <person name="Nusbaum C."/>
            <person name="Birren B."/>
        </authorList>
    </citation>
    <scope>NUCLEOTIDE SEQUENCE [LARGE SCALE GENOMIC DNA]</scope>
    <source>
        <strain evidence="2 3">CBS 43764</strain>
    </source>
</reference>
<dbReference type="STRING" id="253628.A0A0D1XL48"/>
<dbReference type="HOGENOM" id="CLU_127592_4_0_1"/>
<name>A0A0D1XL48_9PEZI</name>
<proteinExistence type="predicted"/>
<dbReference type="InterPro" id="IPR037523">
    <property type="entry name" value="VOC_core"/>
</dbReference>
<evidence type="ECO:0000313" key="2">
    <source>
        <dbReference type="EMBL" id="KIW03091.1"/>
    </source>
</evidence>
<dbReference type="Gene3D" id="3.10.180.10">
    <property type="entry name" value="2,3-Dihydroxybiphenyl 1,2-Dioxygenase, domain 1"/>
    <property type="match status" value="1"/>
</dbReference>
<dbReference type="InterPro" id="IPR052164">
    <property type="entry name" value="Anthracycline_SecMetBiosynth"/>
</dbReference>
<dbReference type="AlphaFoldDB" id="A0A0D1XL48"/>
<dbReference type="PROSITE" id="PS51819">
    <property type="entry name" value="VOC"/>
    <property type="match status" value="1"/>
</dbReference>
<dbReference type="VEuPathDB" id="FungiDB:PV09_05736"/>
<dbReference type="PANTHER" id="PTHR33993">
    <property type="entry name" value="GLYOXALASE-RELATED"/>
    <property type="match status" value="1"/>
</dbReference>
<dbReference type="InParanoid" id="A0A0D1XL48"/>
<organism evidence="2 3">
    <name type="scientific">Verruconis gallopava</name>
    <dbReference type="NCBI Taxonomy" id="253628"/>
    <lineage>
        <taxon>Eukaryota</taxon>
        <taxon>Fungi</taxon>
        <taxon>Dikarya</taxon>
        <taxon>Ascomycota</taxon>
        <taxon>Pezizomycotina</taxon>
        <taxon>Dothideomycetes</taxon>
        <taxon>Pleosporomycetidae</taxon>
        <taxon>Venturiales</taxon>
        <taxon>Sympoventuriaceae</taxon>
        <taxon>Verruconis</taxon>
    </lineage>
</organism>
<evidence type="ECO:0000259" key="1">
    <source>
        <dbReference type="PROSITE" id="PS51819"/>
    </source>
</evidence>
<dbReference type="GeneID" id="27313709"/>
<dbReference type="SUPFAM" id="SSF54593">
    <property type="entry name" value="Glyoxalase/Bleomycin resistance protein/Dihydroxybiphenyl dioxygenase"/>
    <property type="match status" value="1"/>
</dbReference>
<dbReference type="Proteomes" id="UP000053259">
    <property type="component" value="Unassembled WGS sequence"/>
</dbReference>
<dbReference type="InterPro" id="IPR029068">
    <property type="entry name" value="Glyas_Bleomycin-R_OHBP_Dase"/>
</dbReference>
<accession>A0A0D1XL48</accession>
<keyword evidence="3" id="KW-1185">Reference proteome</keyword>